<sequence>MNVHAFSSQQLTSLYSKSRFVKAKEVEEFIFTGKTVEQKDSSAIYKGLSDKYDVRNAKFGEIVEISNALYDAGEISLKEHAVLTFDYDRATNNLKRHAPGDIPKDFDMYETSANSNGQRDWISEFGARAAKDFKFGNLIGYQSNTKVLDILERLSR</sequence>
<evidence type="ECO:0000313" key="2">
    <source>
        <dbReference type="Proteomes" id="UP000626786"/>
    </source>
</evidence>
<dbReference type="RefSeq" id="WP_191693792.1">
    <property type="nucleotide sequence ID" value="NZ_JACSQN010000004.1"/>
</dbReference>
<evidence type="ECO:0000313" key="1">
    <source>
        <dbReference type="EMBL" id="MBD7984102.1"/>
    </source>
</evidence>
<dbReference type="EMBL" id="JACSQN010000004">
    <property type="protein sequence ID" value="MBD7984102.1"/>
    <property type="molecule type" value="Genomic_DNA"/>
</dbReference>
<name>A0ABR8U7V0_9BACL</name>
<accession>A0ABR8U7V0</accession>
<protein>
    <submittedName>
        <fullName evidence="1">Uncharacterized protein</fullName>
    </submittedName>
</protein>
<organism evidence="1 2">
    <name type="scientific">Sporosarcina quadrami</name>
    <dbReference type="NCBI Taxonomy" id="2762234"/>
    <lineage>
        <taxon>Bacteria</taxon>
        <taxon>Bacillati</taxon>
        <taxon>Bacillota</taxon>
        <taxon>Bacilli</taxon>
        <taxon>Bacillales</taxon>
        <taxon>Caryophanaceae</taxon>
        <taxon>Sporosarcina</taxon>
    </lineage>
</organism>
<gene>
    <name evidence="1" type="ORF">H9649_05885</name>
</gene>
<dbReference type="Proteomes" id="UP000626786">
    <property type="component" value="Unassembled WGS sequence"/>
</dbReference>
<reference evidence="1 2" key="1">
    <citation type="submission" date="2020-08" db="EMBL/GenBank/DDBJ databases">
        <title>A Genomic Blueprint of the Chicken Gut Microbiome.</title>
        <authorList>
            <person name="Gilroy R."/>
            <person name="Ravi A."/>
            <person name="Getino M."/>
            <person name="Pursley I."/>
            <person name="Horton D.L."/>
            <person name="Alikhan N.-F."/>
            <person name="Baker D."/>
            <person name="Gharbi K."/>
            <person name="Hall N."/>
            <person name="Watson M."/>
            <person name="Adriaenssens E.M."/>
            <person name="Foster-Nyarko E."/>
            <person name="Jarju S."/>
            <person name="Secka A."/>
            <person name="Antonio M."/>
            <person name="Oren A."/>
            <person name="Chaudhuri R."/>
            <person name="La Ragione R.M."/>
            <person name="Hildebrand F."/>
            <person name="Pallen M.J."/>
        </authorList>
    </citation>
    <scope>NUCLEOTIDE SEQUENCE [LARGE SCALE GENOMIC DNA]</scope>
    <source>
        <strain evidence="1 2">Sa2YVA2</strain>
    </source>
</reference>
<comment type="caution">
    <text evidence="1">The sequence shown here is derived from an EMBL/GenBank/DDBJ whole genome shotgun (WGS) entry which is preliminary data.</text>
</comment>
<proteinExistence type="predicted"/>
<keyword evidence="2" id="KW-1185">Reference proteome</keyword>